<keyword evidence="1" id="KW-0507">mRNA processing</keyword>
<gene>
    <name evidence="4" type="ORF">F3Y22_tig00111708pilonHSYRG00021</name>
</gene>
<accession>A0A6A2XH92</accession>
<dbReference type="PROSITE" id="PS51025">
    <property type="entry name" value="PWI"/>
    <property type="match status" value="1"/>
</dbReference>
<dbReference type="Pfam" id="PF01480">
    <property type="entry name" value="PWI"/>
    <property type="match status" value="1"/>
</dbReference>
<protein>
    <submittedName>
        <fullName evidence="4">Splicing factor PWI domain-containing protein, putative isoform 2</fullName>
    </submittedName>
</protein>
<sequence length="890" mass="103085">MSGGFFRGTSADQDTRFSNKQAKLLKSQKFAPELEHLVDMTKVKMDVIRPWIATRVTELLGFEDEVLINFICGLLDGKEVNGKEVQISLTGFMEKNTRKFMKELWILLLSAQNNASGVPQQFLDAKEEETRKKKEESDRIANEIQQKKDKESRELEQERSRKMLASAIIWAGDAGLDSSSKNMLPKGSSVCPEEEKDTDQRNGVRRKSVSRSPCSTDRLPSPWRPHSRSVSRSFSNSRSYSDGKKKFRSVSRSPQPRQSSISFDKTYPSPRKSPTRSRYSPRSSRSPARRRSPYSRQRSRSHSSRGSPSPVRRRLHSPYQFKSPSPIRRRRSPSPIRRRRSPSPIRRRRSPSPIRRRRSPSPIRRRRSPSPIRRLRSPSPIRRRRSPSPIRRRRSPSPIRRRRSPSPIRRRRSPSPIRRHRSPSPIRRRRSPSPIRRRRSPSLVRHHRSPSDVHRMSRSPVRRKSPPPTHRRSPLPVRHRSPSPFRRRSPSLVRQQRRRSSSTPRHRSSSPARRRSPASSRRPITPSQGKSSPYQSSSASPVQRRSSPVGRFQKDRRSPLLFHGERQRMSGKLSPVSGSPSHLRKQSTSEDRRSSSLRDSPMRQCMQRIARDDSFSPEQKSRELKGQLDSKGRGGKNGASRIRHSPPLSEQRVSPSKVHTLERLTGIQSTELRKDLEMKSERSSGKKVHLGTPDRHRAPALSQDSFQGEKQSSPHLGSGKRSNERSHSRQNNMKDSDKLHKVETSPMSLEKIDHNNNGLDSGSEGSDNHKTKHKKKRKHKRSERCVVTSDDDSSCDSEIEDRKEAKRRKEEKRLRKEEKRRHRNERRRRREERHVEKLKMKGQDINDEDAARRKSHPSFDEEAESEQKKLEIELRIRALESLKAKKGVIG</sequence>
<dbReference type="GO" id="GO:0005681">
    <property type="term" value="C:spliceosomal complex"/>
    <property type="evidence" value="ECO:0007669"/>
    <property type="project" value="TreeGrafter"/>
</dbReference>
<comment type="caution">
    <text evidence="4">The sequence shown here is derived from an EMBL/GenBank/DDBJ whole genome shotgun (WGS) entry which is preliminary data.</text>
</comment>
<feature type="compositionally biased region" description="Basic residues" evidence="2">
    <location>
        <begin position="327"/>
        <end position="448"/>
    </location>
</feature>
<feature type="compositionally biased region" description="Polar residues" evidence="2">
    <location>
        <begin position="755"/>
        <end position="765"/>
    </location>
</feature>
<evidence type="ECO:0000259" key="3">
    <source>
        <dbReference type="PROSITE" id="PS51025"/>
    </source>
</evidence>
<dbReference type="GO" id="GO:0048024">
    <property type="term" value="P:regulation of mRNA splicing, via spliceosome"/>
    <property type="evidence" value="ECO:0007669"/>
    <property type="project" value="TreeGrafter"/>
</dbReference>
<feature type="compositionally biased region" description="Basic and acidic residues" evidence="2">
    <location>
        <begin position="552"/>
        <end position="568"/>
    </location>
</feature>
<feature type="compositionally biased region" description="Low complexity" evidence="2">
    <location>
        <begin position="228"/>
        <end position="240"/>
    </location>
</feature>
<dbReference type="Gene3D" id="1.20.1390.10">
    <property type="entry name" value="PWI domain"/>
    <property type="match status" value="1"/>
</dbReference>
<feature type="region of interest" description="Disordered" evidence="2">
    <location>
        <begin position="176"/>
        <end position="867"/>
    </location>
</feature>
<dbReference type="InterPro" id="IPR052225">
    <property type="entry name" value="Ser/Arg_repetitive_matrix"/>
</dbReference>
<keyword evidence="5" id="KW-1185">Reference proteome</keyword>
<dbReference type="InterPro" id="IPR002483">
    <property type="entry name" value="PWI_dom"/>
</dbReference>
<feature type="compositionally biased region" description="Basic residues" evidence="2">
    <location>
        <begin position="456"/>
        <end position="516"/>
    </location>
</feature>
<name>A0A6A2XH92_HIBSY</name>
<feature type="compositionally biased region" description="Basic residues" evidence="2">
    <location>
        <begin position="818"/>
        <end position="831"/>
    </location>
</feature>
<evidence type="ECO:0000256" key="1">
    <source>
        <dbReference type="ARBA" id="ARBA00022664"/>
    </source>
</evidence>
<reference evidence="4" key="1">
    <citation type="submission" date="2019-09" db="EMBL/GenBank/DDBJ databases">
        <title>Draft genome information of white flower Hibiscus syriacus.</title>
        <authorList>
            <person name="Kim Y.-M."/>
        </authorList>
    </citation>
    <scope>NUCLEOTIDE SEQUENCE [LARGE SCALE GENOMIC DNA]</scope>
    <source>
        <strain evidence="4">YM2019G1</strain>
    </source>
</reference>
<feature type="compositionally biased region" description="Basic and acidic residues" evidence="2">
    <location>
        <begin position="587"/>
        <end position="596"/>
    </location>
</feature>
<dbReference type="InterPro" id="IPR036483">
    <property type="entry name" value="PWI_dom_sf"/>
</dbReference>
<feature type="compositionally biased region" description="Low complexity" evidence="2">
    <location>
        <begin position="250"/>
        <end position="286"/>
    </location>
</feature>
<feature type="compositionally biased region" description="Basic and acidic residues" evidence="2">
    <location>
        <begin position="609"/>
        <end position="632"/>
    </location>
</feature>
<dbReference type="GO" id="GO:0006397">
    <property type="term" value="P:mRNA processing"/>
    <property type="evidence" value="ECO:0007669"/>
    <property type="project" value="UniProtKB-KW"/>
</dbReference>
<organism evidence="4 5">
    <name type="scientific">Hibiscus syriacus</name>
    <name type="common">Rose of Sharon</name>
    <dbReference type="NCBI Taxonomy" id="106335"/>
    <lineage>
        <taxon>Eukaryota</taxon>
        <taxon>Viridiplantae</taxon>
        <taxon>Streptophyta</taxon>
        <taxon>Embryophyta</taxon>
        <taxon>Tracheophyta</taxon>
        <taxon>Spermatophyta</taxon>
        <taxon>Magnoliopsida</taxon>
        <taxon>eudicotyledons</taxon>
        <taxon>Gunneridae</taxon>
        <taxon>Pentapetalae</taxon>
        <taxon>rosids</taxon>
        <taxon>malvids</taxon>
        <taxon>Malvales</taxon>
        <taxon>Malvaceae</taxon>
        <taxon>Malvoideae</taxon>
        <taxon>Hibiscus</taxon>
    </lineage>
</organism>
<dbReference type="SUPFAM" id="SSF101233">
    <property type="entry name" value="PWI domain"/>
    <property type="match status" value="1"/>
</dbReference>
<dbReference type="PANTHER" id="PTHR23148">
    <property type="entry name" value="SERINE/ARGININE REGULATED NUCLEAR MATRIX PROTEIN"/>
    <property type="match status" value="1"/>
</dbReference>
<dbReference type="AlphaFoldDB" id="A0A6A2XH92"/>
<proteinExistence type="predicted"/>
<dbReference type="Proteomes" id="UP000436088">
    <property type="component" value="Unassembled WGS sequence"/>
</dbReference>
<dbReference type="SMART" id="SM00311">
    <property type="entry name" value="PWI"/>
    <property type="match status" value="1"/>
</dbReference>
<feature type="compositionally biased region" description="Polar residues" evidence="2">
    <location>
        <begin position="702"/>
        <end position="715"/>
    </location>
</feature>
<dbReference type="PANTHER" id="PTHR23148:SF0">
    <property type="entry name" value="SERINE_ARGININE REPETITIVE MATRIX PROTEIN 1"/>
    <property type="match status" value="1"/>
</dbReference>
<evidence type="ECO:0000313" key="4">
    <source>
        <dbReference type="EMBL" id="KAE8674842.1"/>
    </source>
</evidence>
<evidence type="ECO:0000256" key="2">
    <source>
        <dbReference type="SAM" id="MobiDB-lite"/>
    </source>
</evidence>
<evidence type="ECO:0000313" key="5">
    <source>
        <dbReference type="Proteomes" id="UP000436088"/>
    </source>
</evidence>
<feature type="compositionally biased region" description="Basic residues" evidence="2">
    <location>
        <begin position="287"/>
        <end position="303"/>
    </location>
</feature>
<dbReference type="EMBL" id="VEPZ02001408">
    <property type="protein sequence ID" value="KAE8674842.1"/>
    <property type="molecule type" value="Genomic_DNA"/>
</dbReference>
<feature type="compositionally biased region" description="Basic residues" evidence="2">
    <location>
        <begin position="770"/>
        <end position="782"/>
    </location>
</feature>
<feature type="domain" description="PWI" evidence="3">
    <location>
        <begin position="27"/>
        <end position="125"/>
    </location>
</feature>
<feature type="compositionally biased region" description="Basic and acidic residues" evidence="2">
    <location>
        <begin position="721"/>
        <end position="743"/>
    </location>
</feature>
<feature type="compositionally biased region" description="Basic and acidic residues" evidence="2">
    <location>
        <begin position="671"/>
        <end position="684"/>
    </location>
</feature>
<dbReference type="GO" id="GO:0003723">
    <property type="term" value="F:RNA binding"/>
    <property type="evidence" value="ECO:0007669"/>
    <property type="project" value="TreeGrafter"/>
</dbReference>
<feature type="compositionally biased region" description="Low complexity" evidence="2">
    <location>
        <begin position="517"/>
        <end position="549"/>
    </location>
</feature>
<feature type="compositionally biased region" description="Basic and acidic residues" evidence="2">
    <location>
        <begin position="800"/>
        <end position="817"/>
    </location>
</feature>
<feature type="compositionally biased region" description="Acidic residues" evidence="2">
    <location>
        <begin position="789"/>
        <end position="799"/>
    </location>
</feature>
<feature type="region of interest" description="Disordered" evidence="2">
    <location>
        <begin position="125"/>
        <end position="158"/>
    </location>
</feature>
<feature type="compositionally biased region" description="Basic and acidic residues" evidence="2">
    <location>
        <begin position="832"/>
        <end position="852"/>
    </location>
</feature>